<sequence>MTDEIYRSQFRLPYPLYEQLKAAADGNRRSVNAELVARVEESFASQDRSSAAKSVFGVNKQLLLAGSEALDGDKPVTRAELWEVIGQAITHALSSQIETPPDNAKPKPNTGPKSRRPRDKK</sequence>
<dbReference type="GO" id="GO:0006355">
    <property type="term" value="P:regulation of DNA-templated transcription"/>
    <property type="evidence" value="ECO:0007669"/>
    <property type="project" value="InterPro"/>
</dbReference>
<keyword evidence="4" id="KW-1185">Reference proteome</keyword>
<name>A0A1H4QYX9_9PSED</name>
<dbReference type="SUPFAM" id="SSF47598">
    <property type="entry name" value="Ribbon-helix-helix"/>
    <property type="match status" value="1"/>
</dbReference>
<dbReference type="InterPro" id="IPR013321">
    <property type="entry name" value="Arc_rbn_hlx_hlx"/>
</dbReference>
<dbReference type="Gene3D" id="1.10.1220.10">
    <property type="entry name" value="Met repressor-like"/>
    <property type="match status" value="1"/>
</dbReference>
<evidence type="ECO:0000259" key="2">
    <source>
        <dbReference type="Pfam" id="PF03869"/>
    </source>
</evidence>
<dbReference type="Pfam" id="PF03869">
    <property type="entry name" value="Arc"/>
    <property type="match status" value="1"/>
</dbReference>
<proteinExistence type="predicted"/>
<dbReference type="InterPro" id="IPR010985">
    <property type="entry name" value="Ribbon_hlx_hlx"/>
</dbReference>
<dbReference type="InterPro" id="IPR005569">
    <property type="entry name" value="Arc_DNA-bd_dom"/>
</dbReference>
<dbReference type="EMBL" id="FNTJ01000001">
    <property type="protein sequence ID" value="SEC24860.1"/>
    <property type="molecule type" value="Genomic_DNA"/>
</dbReference>
<gene>
    <name evidence="3" type="ORF">SAMN05216178_3972</name>
</gene>
<feature type="region of interest" description="Disordered" evidence="1">
    <location>
        <begin position="93"/>
        <end position="121"/>
    </location>
</feature>
<evidence type="ECO:0000256" key="1">
    <source>
        <dbReference type="SAM" id="MobiDB-lite"/>
    </source>
</evidence>
<dbReference type="AlphaFoldDB" id="A0A1H4QYX9"/>
<feature type="domain" description="Arc-like DNA binding" evidence="2">
    <location>
        <begin position="10"/>
        <end position="44"/>
    </location>
</feature>
<organism evidence="3 4">
    <name type="scientific">Pseudomonas saponiphila</name>
    <dbReference type="NCBI Taxonomy" id="556534"/>
    <lineage>
        <taxon>Bacteria</taxon>
        <taxon>Pseudomonadati</taxon>
        <taxon>Pseudomonadota</taxon>
        <taxon>Gammaproteobacteria</taxon>
        <taxon>Pseudomonadales</taxon>
        <taxon>Pseudomonadaceae</taxon>
        <taxon>Pseudomonas</taxon>
    </lineage>
</organism>
<evidence type="ECO:0000313" key="4">
    <source>
        <dbReference type="Proteomes" id="UP000198982"/>
    </source>
</evidence>
<reference evidence="4" key="1">
    <citation type="submission" date="2016-10" db="EMBL/GenBank/DDBJ databases">
        <authorList>
            <person name="Varghese N."/>
            <person name="Submissions S."/>
        </authorList>
    </citation>
    <scope>NUCLEOTIDE SEQUENCE [LARGE SCALE GENOMIC DNA]</scope>
    <source>
        <strain evidence="4">DSM 9751</strain>
    </source>
</reference>
<dbReference type="RefSeq" id="WP_092316320.1">
    <property type="nucleotide sequence ID" value="NZ_FNTJ01000001.1"/>
</dbReference>
<evidence type="ECO:0000313" key="3">
    <source>
        <dbReference type="EMBL" id="SEC24860.1"/>
    </source>
</evidence>
<protein>
    <submittedName>
        <fullName evidence="3">Arc-like DNA binding domain-containing protein</fullName>
    </submittedName>
</protein>
<dbReference type="Proteomes" id="UP000198982">
    <property type="component" value="Unassembled WGS sequence"/>
</dbReference>
<dbReference type="GO" id="GO:0003677">
    <property type="term" value="F:DNA binding"/>
    <property type="evidence" value="ECO:0007669"/>
    <property type="project" value="InterPro"/>
</dbReference>
<accession>A0A1H4QYX9</accession>